<evidence type="ECO:0000259" key="2">
    <source>
        <dbReference type="PROSITE" id="PS50975"/>
    </source>
</evidence>
<dbReference type="Pfam" id="PF14398">
    <property type="entry name" value="ATPgrasp_YheCD"/>
    <property type="match status" value="1"/>
</dbReference>
<dbReference type="PROSITE" id="PS50975">
    <property type="entry name" value="ATP_GRASP"/>
    <property type="match status" value="1"/>
</dbReference>
<proteinExistence type="predicted"/>
<sequence>MYKPRINNKFHKHQIMMEDPCLAEFIPETRLFTNNNLIDLLNKYKKVIVKPSRGSLGKGIVVITELGTEEYELLQLNKQKHINGLENVYKYLKKLENFNIPNIVQYYIPLAKVYDRPMDLRYIAQRTEQDWTITGKYARVAKVGYALTNFEHGSSILTVEDALKSSTIKNFNIKELNEKLNMVTLSITTCLSRYFPNHKIWGCDLCVDEKGSIWIIEVNSSPQIKGFLELESLLPMYQSIVGYKTLNKKKGRRSR</sequence>
<keyword evidence="1" id="KW-0547">Nucleotide-binding</keyword>
<dbReference type="Proteomes" id="UP001526147">
    <property type="component" value="Unassembled WGS sequence"/>
</dbReference>
<organism evidence="3 4">
    <name type="scientific">Metabacillus halosaccharovorans</name>
    <dbReference type="NCBI Taxonomy" id="930124"/>
    <lineage>
        <taxon>Bacteria</taxon>
        <taxon>Bacillati</taxon>
        <taxon>Bacillota</taxon>
        <taxon>Bacilli</taxon>
        <taxon>Bacillales</taxon>
        <taxon>Bacillaceae</taxon>
        <taxon>Metabacillus</taxon>
    </lineage>
</organism>
<accession>A0ABT3DL87</accession>
<evidence type="ECO:0000256" key="1">
    <source>
        <dbReference type="PROSITE-ProRule" id="PRU00409"/>
    </source>
</evidence>
<feature type="domain" description="ATP-grasp" evidence="2">
    <location>
        <begin position="18"/>
        <end position="245"/>
    </location>
</feature>
<comment type="caution">
    <text evidence="3">The sequence shown here is derived from an EMBL/GenBank/DDBJ whole genome shotgun (WGS) entry which is preliminary data.</text>
</comment>
<evidence type="ECO:0000313" key="4">
    <source>
        <dbReference type="Proteomes" id="UP001526147"/>
    </source>
</evidence>
<name>A0ABT3DL87_9BACI</name>
<dbReference type="SUPFAM" id="SSF56059">
    <property type="entry name" value="Glutathione synthetase ATP-binding domain-like"/>
    <property type="match status" value="1"/>
</dbReference>
<dbReference type="RefSeq" id="WP_264144021.1">
    <property type="nucleotide sequence ID" value="NZ_JAOYEY010000047.1"/>
</dbReference>
<dbReference type="InterPro" id="IPR026838">
    <property type="entry name" value="YheC/D"/>
</dbReference>
<dbReference type="EMBL" id="JAOYEY010000047">
    <property type="protein sequence ID" value="MCV9887818.1"/>
    <property type="molecule type" value="Genomic_DNA"/>
</dbReference>
<protein>
    <submittedName>
        <fullName evidence="3">YheC/YheD family protein</fullName>
    </submittedName>
</protein>
<keyword evidence="4" id="KW-1185">Reference proteome</keyword>
<keyword evidence="1" id="KW-0067">ATP-binding</keyword>
<evidence type="ECO:0000313" key="3">
    <source>
        <dbReference type="EMBL" id="MCV9887818.1"/>
    </source>
</evidence>
<dbReference type="InterPro" id="IPR011761">
    <property type="entry name" value="ATP-grasp"/>
</dbReference>
<reference evidence="3 4" key="1">
    <citation type="submission" date="2022-10" db="EMBL/GenBank/DDBJ databases">
        <title>Draft genome assembly of moderately radiation resistant bacterium Metabacillus halosaccharovorans.</title>
        <authorList>
            <person name="Pal S."/>
            <person name="Gopinathan A."/>
        </authorList>
    </citation>
    <scope>NUCLEOTIDE SEQUENCE [LARGE SCALE GENOMIC DNA]</scope>
    <source>
        <strain evidence="3 4">VITHBRA001</strain>
    </source>
</reference>
<gene>
    <name evidence="3" type="ORF">OIH86_19415</name>
</gene>
<dbReference type="Gene3D" id="3.30.470.20">
    <property type="entry name" value="ATP-grasp fold, B domain"/>
    <property type="match status" value="1"/>
</dbReference>